<feature type="region of interest" description="Disordered" evidence="1">
    <location>
        <begin position="103"/>
        <end position="151"/>
    </location>
</feature>
<dbReference type="AlphaFoldDB" id="A0A8J5VZI3"/>
<sequence>MPHRNFRTPSPPQANNPAEVRIDDDDDVEVLENKFSCDNCIFNATFHGESTPSFMDRTRTFLPSFDMDNSILGDGTDKEVLKNSYDNCIFNAAFCREEEYHEINVDRADMDNSKLESNVDGKETGNTKPQDSKHYERSKKKSSQEQQPEDS</sequence>
<proteinExistence type="predicted"/>
<evidence type="ECO:0000313" key="2">
    <source>
        <dbReference type="EMBL" id="KAG8080776.1"/>
    </source>
</evidence>
<evidence type="ECO:0000256" key="1">
    <source>
        <dbReference type="SAM" id="MobiDB-lite"/>
    </source>
</evidence>
<protein>
    <submittedName>
        <fullName evidence="2">Uncharacterized protein</fullName>
    </submittedName>
</protein>
<feature type="compositionally biased region" description="Basic and acidic residues" evidence="1">
    <location>
        <begin position="103"/>
        <end position="135"/>
    </location>
</feature>
<feature type="region of interest" description="Disordered" evidence="1">
    <location>
        <begin position="1"/>
        <end position="20"/>
    </location>
</feature>
<dbReference type="Proteomes" id="UP000729402">
    <property type="component" value="Unassembled WGS sequence"/>
</dbReference>
<reference evidence="2" key="1">
    <citation type="journal article" date="2021" name="bioRxiv">
        <title>Whole Genome Assembly and Annotation of Northern Wild Rice, Zizania palustris L., Supports a Whole Genome Duplication in the Zizania Genus.</title>
        <authorList>
            <person name="Haas M."/>
            <person name="Kono T."/>
            <person name="Macchietto M."/>
            <person name="Millas R."/>
            <person name="McGilp L."/>
            <person name="Shao M."/>
            <person name="Duquette J."/>
            <person name="Hirsch C.N."/>
            <person name="Kimball J."/>
        </authorList>
    </citation>
    <scope>NUCLEOTIDE SEQUENCE</scope>
    <source>
        <tissue evidence="2">Fresh leaf tissue</tissue>
    </source>
</reference>
<dbReference type="EMBL" id="JAAALK010000282">
    <property type="protein sequence ID" value="KAG8080776.1"/>
    <property type="molecule type" value="Genomic_DNA"/>
</dbReference>
<reference evidence="2" key="2">
    <citation type="submission" date="2021-02" db="EMBL/GenBank/DDBJ databases">
        <authorList>
            <person name="Kimball J.A."/>
            <person name="Haas M.W."/>
            <person name="Macchietto M."/>
            <person name="Kono T."/>
            <person name="Duquette J."/>
            <person name="Shao M."/>
        </authorList>
    </citation>
    <scope>NUCLEOTIDE SEQUENCE</scope>
    <source>
        <tissue evidence="2">Fresh leaf tissue</tissue>
    </source>
</reference>
<keyword evidence="3" id="KW-1185">Reference proteome</keyword>
<name>A0A8J5VZI3_ZIZPA</name>
<organism evidence="2 3">
    <name type="scientific">Zizania palustris</name>
    <name type="common">Northern wild rice</name>
    <dbReference type="NCBI Taxonomy" id="103762"/>
    <lineage>
        <taxon>Eukaryota</taxon>
        <taxon>Viridiplantae</taxon>
        <taxon>Streptophyta</taxon>
        <taxon>Embryophyta</taxon>
        <taxon>Tracheophyta</taxon>
        <taxon>Spermatophyta</taxon>
        <taxon>Magnoliopsida</taxon>
        <taxon>Liliopsida</taxon>
        <taxon>Poales</taxon>
        <taxon>Poaceae</taxon>
        <taxon>BOP clade</taxon>
        <taxon>Oryzoideae</taxon>
        <taxon>Oryzeae</taxon>
        <taxon>Zizaniinae</taxon>
        <taxon>Zizania</taxon>
    </lineage>
</organism>
<gene>
    <name evidence="2" type="ORF">GUJ93_ZPchr0007g6102</name>
</gene>
<comment type="caution">
    <text evidence="2">The sequence shown here is derived from an EMBL/GenBank/DDBJ whole genome shotgun (WGS) entry which is preliminary data.</text>
</comment>
<accession>A0A8J5VZI3</accession>
<evidence type="ECO:0000313" key="3">
    <source>
        <dbReference type="Proteomes" id="UP000729402"/>
    </source>
</evidence>